<proteinExistence type="predicted"/>
<comment type="caution">
    <text evidence="1">The sequence shown here is derived from an EMBL/GenBank/DDBJ whole genome shotgun (WGS) entry which is preliminary data.</text>
</comment>
<dbReference type="Proteomes" id="UP000522864">
    <property type="component" value="Unassembled WGS sequence"/>
</dbReference>
<accession>A0A7Y7WSU3</accession>
<sequence>MGFFCDRVRARKNPRTWSAAVKNNDRRRNPGLPRPTRGFRLSYTNYAQIYPQAVHCNHPPKRIILYLGSKKTQHVGFSPKIPNHISRQELKLFSCIRGVELNTDLKAQTAYADGSRSSFLRGKTVRVLQDKTVTHQEYRFGSATRSVANFGKEAAPESPLPLSRSGYARHRSVVVLQDRTVGTFMVPKQT</sequence>
<dbReference type="RefSeq" id="WP_177102087.1">
    <property type="nucleotide sequence ID" value="NZ_JACAQA010000017.1"/>
</dbReference>
<organism evidence="1 2">
    <name type="scientific">Pseudomonas gingeri</name>
    <dbReference type="NCBI Taxonomy" id="117681"/>
    <lineage>
        <taxon>Bacteria</taxon>
        <taxon>Pseudomonadati</taxon>
        <taxon>Pseudomonadota</taxon>
        <taxon>Gammaproteobacteria</taxon>
        <taxon>Pseudomonadales</taxon>
        <taxon>Pseudomonadaceae</taxon>
        <taxon>Pseudomonas</taxon>
    </lineage>
</organism>
<protein>
    <submittedName>
        <fullName evidence="1">Uncharacterized protein</fullName>
    </submittedName>
</protein>
<reference evidence="1 2" key="1">
    <citation type="submission" date="2020-04" db="EMBL/GenBank/DDBJ databases">
        <title>Molecular characterization of pseudomonads from Agaricus bisporus reveal novel blotch 2 pathogens in Western Europe.</title>
        <authorList>
            <person name="Taparia T."/>
            <person name="Krijger M."/>
            <person name="Haynes E."/>
            <person name="Elpinstone J.G."/>
            <person name="Noble R."/>
            <person name="Van Der Wolf J."/>
        </authorList>
    </citation>
    <scope>NUCLEOTIDE SEQUENCE [LARGE SCALE GENOMIC DNA]</scope>
    <source>
        <strain evidence="1 2">G9001</strain>
    </source>
</reference>
<dbReference type="AlphaFoldDB" id="A0A7Y7WSU3"/>
<name>A0A7Y7WSU3_9PSED</name>
<evidence type="ECO:0000313" key="2">
    <source>
        <dbReference type="Proteomes" id="UP000522864"/>
    </source>
</evidence>
<dbReference type="EMBL" id="JACAQA010000017">
    <property type="protein sequence ID" value="NWB87134.1"/>
    <property type="molecule type" value="Genomic_DNA"/>
</dbReference>
<gene>
    <name evidence="1" type="ORF">HX830_19855</name>
</gene>
<evidence type="ECO:0000313" key="1">
    <source>
        <dbReference type="EMBL" id="NWB87134.1"/>
    </source>
</evidence>